<keyword evidence="1" id="KW-0732">Signal</keyword>
<keyword evidence="3" id="KW-1185">Reference proteome</keyword>
<gene>
    <name evidence="2" type="ORF">CDAR_52821</name>
</gene>
<evidence type="ECO:0000256" key="1">
    <source>
        <dbReference type="SAM" id="SignalP"/>
    </source>
</evidence>
<evidence type="ECO:0000313" key="2">
    <source>
        <dbReference type="EMBL" id="GIY11198.1"/>
    </source>
</evidence>
<evidence type="ECO:0000313" key="3">
    <source>
        <dbReference type="Proteomes" id="UP001054837"/>
    </source>
</evidence>
<proteinExistence type="predicted"/>
<accession>A0AAV4QMC7</accession>
<dbReference type="AlphaFoldDB" id="A0AAV4QMC7"/>
<feature type="chain" id="PRO_5043786286" evidence="1">
    <location>
        <begin position="17"/>
        <end position="115"/>
    </location>
</feature>
<comment type="caution">
    <text evidence="2">The sequence shown here is derived from an EMBL/GenBank/DDBJ whole genome shotgun (WGS) entry which is preliminary data.</text>
</comment>
<protein>
    <submittedName>
        <fullName evidence="2">Uncharacterized protein</fullName>
    </submittedName>
</protein>
<organism evidence="2 3">
    <name type="scientific">Caerostris darwini</name>
    <dbReference type="NCBI Taxonomy" id="1538125"/>
    <lineage>
        <taxon>Eukaryota</taxon>
        <taxon>Metazoa</taxon>
        <taxon>Ecdysozoa</taxon>
        <taxon>Arthropoda</taxon>
        <taxon>Chelicerata</taxon>
        <taxon>Arachnida</taxon>
        <taxon>Araneae</taxon>
        <taxon>Araneomorphae</taxon>
        <taxon>Entelegynae</taxon>
        <taxon>Araneoidea</taxon>
        <taxon>Araneidae</taxon>
        <taxon>Caerostris</taxon>
    </lineage>
</organism>
<dbReference type="Proteomes" id="UP001054837">
    <property type="component" value="Unassembled WGS sequence"/>
</dbReference>
<name>A0AAV4QMC7_9ARAC</name>
<dbReference type="EMBL" id="BPLQ01004880">
    <property type="protein sequence ID" value="GIY11198.1"/>
    <property type="molecule type" value="Genomic_DNA"/>
</dbReference>
<reference evidence="2 3" key="1">
    <citation type="submission" date="2021-06" db="EMBL/GenBank/DDBJ databases">
        <title>Caerostris darwini draft genome.</title>
        <authorList>
            <person name="Kono N."/>
            <person name="Arakawa K."/>
        </authorList>
    </citation>
    <scope>NUCLEOTIDE SEQUENCE [LARGE SCALE GENOMIC DNA]</scope>
</reference>
<feature type="signal peptide" evidence="1">
    <location>
        <begin position="1"/>
        <end position="16"/>
    </location>
</feature>
<sequence>MFLNALVLCFLASSLGDTDQVIHYVENATDIVVVSDEDNAVDNERFPCEEEMPCGWKSFFNLYWRQSPCDCPNNTECKFYETDESIISYVYRCQQVNLTTTKSSEELSPTESSEN</sequence>